<dbReference type="Gene3D" id="3.30.559.10">
    <property type="entry name" value="Chloramphenicol acetyltransferase-like domain"/>
    <property type="match status" value="2"/>
</dbReference>
<evidence type="ECO:0008006" key="4">
    <source>
        <dbReference type="Google" id="ProtNLM"/>
    </source>
</evidence>
<dbReference type="AlphaFoldDB" id="A0A6G1KT54"/>
<dbReference type="Proteomes" id="UP000799436">
    <property type="component" value="Unassembled WGS sequence"/>
</dbReference>
<evidence type="ECO:0000313" key="3">
    <source>
        <dbReference type="Proteomes" id="UP000799436"/>
    </source>
</evidence>
<dbReference type="InterPro" id="IPR050317">
    <property type="entry name" value="Plant_Fungal_Acyltransferase"/>
</dbReference>
<dbReference type="EMBL" id="ML995962">
    <property type="protein sequence ID" value="KAF2763806.1"/>
    <property type="molecule type" value="Genomic_DNA"/>
</dbReference>
<sequence>MAPDQVTIPLTPYDNIMPRIYARTLYILKTRSDAGSDIKALHSKLDASLDRTIAELPFLGGKVFLAQPDGRNAAKGRLELRLSPAEEGTSTSCLRFQDLRQTLNIEDLLDAGIPDDTLDGGTLNAGSLIGDLEAGADVLVCQANFVEGGCILSVGIHHSVCDGAGQSTVMKAWTRHLLQDGQRKHPTIERPVVDSRVADKELLFRLWQHAGNTTDERAYEEAPDALWRFLGVNDIKKPPRLDPAREAATAQEEIVTGIYYISGEAFAAMKHEAAKPVDDYSNALSRQITANDALMAFLWQSTMRARFPPEQLTPGDRTEAMLDSTFDGRGKFSDDLPPDYVGNLVLMSTAAMPLHELVHREANIAKPACRVRSALNTVSTARLHDAFKLAASLPDYSSLTFPFATFAGCELCITSIVNDPAFELDFGADFSNHGHPVSVRPPRSEFAAICRRCIALPRRTTGGFEVLIAMFASEMQRLAQDASFTRWARCMTH</sequence>
<keyword evidence="3" id="KW-1185">Reference proteome</keyword>
<organism evidence="2 3">
    <name type="scientific">Teratosphaeria nubilosa</name>
    <dbReference type="NCBI Taxonomy" id="161662"/>
    <lineage>
        <taxon>Eukaryota</taxon>
        <taxon>Fungi</taxon>
        <taxon>Dikarya</taxon>
        <taxon>Ascomycota</taxon>
        <taxon>Pezizomycotina</taxon>
        <taxon>Dothideomycetes</taxon>
        <taxon>Dothideomycetidae</taxon>
        <taxon>Mycosphaerellales</taxon>
        <taxon>Teratosphaeriaceae</taxon>
        <taxon>Teratosphaeria</taxon>
    </lineage>
</organism>
<dbReference type="Pfam" id="PF02458">
    <property type="entry name" value="Transferase"/>
    <property type="match status" value="1"/>
</dbReference>
<dbReference type="OrthoDB" id="1862401at2759"/>
<dbReference type="GO" id="GO:0016747">
    <property type="term" value="F:acyltransferase activity, transferring groups other than amino-acyl groups"/>
    <property type="evidence" value="ECO:0007669"/>
    <property type="project" value="TreeGrafter"/>
</dbReference>
<proteinExistence type="predicted"/>
<dbReference type="PANTHER" id="PTHR31642">
    <property type="entry name" value="TRICHOTHECENE 3-O-ACETYLTRANSFERASE"/>
    <property type="match status" value="1"/>
</dbReference>
<name>A0A6G1KT54_9PEZI</name>
<accession>A0A6G1KT54</accession>
<evidence type="ECO:0000313" key="2">
    <source>
        <dbReference type="EMBL" id="KAF2763806.1"/>
    </source>
</evidence>
<evidence type="ECO:0000256" key="1">
    <source>
        <dbReference type="ARBA" id="ARBA00022679"/>
    </source>
</evidence>
<gene>
    <name evidence="2" type="ORF">EJ03DRAFT_359956</name>
</gene>
<dbReference type="PANTHER" id="PTHR31642:SF310">
    <property type="entry name" value="FATTY ALCOHOL:CAFFEOYL-COA ACYLTRANSFERASE"/>
    <property type="match status" value="1"/>
</dbReference>
<protein>
    <recommendedName>
        <fullName evidence="4">Trichothecene 3-O-acetyltransferase</fullName>
    </recommendedName>
</protein>
<dbReference type="InterPro" id="IPR023213">
    <property type="entry name" value="CAT-like_dom_sf"/>
</dbReference>
<reference evidence="2" key="1">
    <citation type="journal article" date="2020" name="Stud. Mycol.">
        <title>101 Dothideomycetes genomes: a test case for predicting lifestyles and emergence of pathogens.</title>
        <authorList>
            <person name="Haridas S."/>
            <person name="Albert R."/>
            <person name="Binder M."/>
            <person name="Bloem J."/>
            <person name="Labutti K."/>
            <person name="Salamov A."/>
            <person name="Andreopoulos B."/>
            <person name="Baker S."/>
            <person name="Barry K."/>
            <person name="Bills G."/>
            <person name="Bluhm B."/>
            <person name="Cannon C."/>
            <person name="Castanera R."/>
            <person name="Culley D."/>
            <person name="Daum C."/>
            <person name="Ezra D."/>
            <person name="Gonzalez J."/>
            <person name="Henrissat B."/>
            <person name="Kuo A."/>
            <person name="Liang C."/>
            <person name="Lipzen A."/>
            <person name="Lutzoni F."/>
            <person name="Magnuson J."/>
            <person name="Mondo S."/>
            <person name="Nolan M."/>
            <person name="Ohm R."/>
            <person name="Pangilinan J."/>
            <person name="Park H.-J."/>
            <person name="Ramirez L."/>
            <person name="Alfaro M."/>
            <person name="Sun H."/>
            <person name="Tritt A."/>
            <person name="Yoshinaga Y."/>
            <person name="Zwiers L.-H."/>
            <person name="Turgeon B."/>
            <person name="Goodwin S."/>
            <person name="Spatafora J."/>
            <person name="Crous P."/>
            <person name="Grigoriev I."/>
        </authorList>
    </citation>
    <scope>NUCLEOTIDE SEQUENCE</scope>
    <source>
        <strain evidence="2">CBS 116005</strain>
    </source>
</reference>
<keyword evidence="1" id="KW-0808">Transferase</keyword>